<reference evidence="2 3" key="1">
    <citation type="journal article" date="2018" name="Sci. Rep.">
        <title>Genome sequence of the cauliflower mushroom Sparassis crispa (Hanabiratake) and its association with beneficial usage.</title>
        <authorList>
            <person name="Kiyama R."/>
            <person name="Furutani Y."/>
            <person name="Kawaguchi K."/>
            <person name="Nakanishi T."/>
        </authorList>
    </citation>
    <scope>NUCLEOTIDE SEQUENCE [LARGE SCALE GENOMIC DNA]</scope>
</reference>
<gene>
    <name evidence="2" type="ORF">SCP_0803970</name>
</gene>
<dbReference type="InParanoid" id="A0A401GUG4"/>
<accession>A0A401GUG4</accession>
<dbReference type="STRING" id="139825.A0A401GUG4"/>
<keyword evidence="3" id="KW-1185">Reference proteome</keyword>
<feature type="region of interest" description="Disordered" evidence="1">
    <location>
        <begin position="336"/>
        <end position="366"/>
    </location>
</feature>
<dbReference type="Proteomes" id="UP000287166">
    <property type="component" value="Unassembled WGS sequence"/>
</dbReference>
<evidence type="ECO:0000313" key="2">
    <source>
        <dbReference type="EMBL" id="GBE85875.1"/>
    </source>
</evidence>
<proteinExistence type="predicted"/>
<comment type="caution">
    <text evidence="2">The sequence shown here is derived from an EMBL/GenBank/DDBJ whole genome shotgun (WGS) entry which is preliminary data.</text>
</comment>
<organism evidence="2 3">
    <name type="scientific">Sparassis crispa</name>
    <dbReference type="NCBI Taxonomy" id="139825"/>
    <lineage>
        <taxon>Eukaryota</taxon>
        <taxon>Fungi</taxon>
        <taxon>Dikarya</taxon>
        <taxon>Basidiomycota</taxon>
        <taxon>Agaricomycotina</taxon>
        <taxon>Agaricomycetes</taxon>
        <taxon>Polyporales</taxon>
        <taxon>Sparassidaceae</taxon>
        <taxon>Sparassis</taxon>
    </lineage>
</organism>
<dbReference type="AlphaFoldDB" id="A0A401GUG4"/>
<dbReference type="OrthoDB" id="3267359at2759"/>
<sequence length="471" mass="51787">MQDARSSRAKRAPNRWNAYLSAELKRFNAALPSGQTAYKSNSLPFEIKAKWDAMSPEERITITDPLLKNLQDQRETKQLAVQNVPINAFHDVRSNLASVQEQLEALHARTGTEILMIAVRSSNDHYNRPHVFFTSDRLSDFFTVVLRTQLADVAMQMESYCLSGIQGLVSRSRDQVAELKARINKMIYDKLRAAAEVEVPRMYYTNFEKKITEKHAVVIEGWPLGKFCPPSDLRSRTELEVLYKAWETSETRFHKMSRAKYETWDDSRFRAALENGHDNDELPVPVTAVSLRAPNWHIHRGLIHAGGARVVPDGVPTHSQALLGSPVVTSTVVTSTAVTSTASTTRKRPADAAANSSNKRRKQGPFQDFINVVSGVGGELVAVTKKPRATRKDKGVPRKKKAKGPTNDENGMPSSGNAPANIVPAHALPSATAVTMNSALSSGDTHVISTAAVYASPSAMATTNTTPVSTM</sequence>
<feature type="compositionally biased region" description="Polar residues" evidence="1">
    <location>
        <begin position="407"/>
        <end position="417"/>
    </location>
</feature>
<protein>
    <submittedName>
        <fullName evidence="2">Uncharacterized protein</fullName>
    </submittedName>
</protein>
<name>A0A401GUG4_9APHY</name>
<dbReference type="EMBL" id="BFAD01000008">
    <property type="protein sequence ID" value="GBE85875.1"/>
    <property type="molecule type" value="Genomic_DNA"/>
</dbReference>
<evidence type="ECO:0000256" key="1">
    <source>
        <dbReference type="SAM" id="MobiDB-lite"/>
    </source>
</evidence>
<evidence type="ECO:0000313" key="3">
    <source>
        <dbReference type="Proteomes" id="UP000287166"/>
    </source>
</evidence>
<dbReference type="RefSeq" id="XP_027616788.1">
    <property type="nucleotide sequence ID" value="XM_027760987.1"/>
</dbReference>
<dbReference type="GeneID" id="38782792"/>
<feature type="region of interest" description="Disordered" evidence="1">
    <location>
        <begin position="385"/>
        <end position="417"/>
    </location>
</feature>